<keyword evidence="2" id="KW-0732">Signal</keyword>
<dbReference type="PANTHER" id="PTHR30469">
    <property type="entry name" value="MULTIDRUG RESISTANCE PROTEIN MDTA"/>
    <property type="match status" value="1"/>
</dbReference>
<dbReference type="InterPro" id="IPR058624">
    <property type="entry name" value="MdtA-like_HH"/>
</dbReference>
<dbReference type="RefSeq" id="WP_011523620.1">
    <property type="nucleotide sequence ID" value="NC_008009.1"/>
</dbReference>
<dbReference type="STRING" id="204669.Acid345_2818"/>
<feature type="domain" description="Multidrug resistance protein MdtA-like barrel-sandwich hybrid" evidence="4">
    <location>
        <begin position="69"/>
        <end position="199"/>
    </location>
</feature>
<dbReference type="KEGG" id="aba:Acid345_2818"/>
<dbReference type="PROSITE" id="PS51257">
    <property type="entry name" value="PROKAR_LIPOPROTEIN"/>
    <property type="match status" value="1"/>
</dbReference>
<protein>
    <submittedName>
        <fullName evidence="5">Secretion protein HlyD</fullName>
    </submittedName>
</protein>
<dbReference type="Gene3D" id="2.40.30.170">
    <property type="match status" value="1"/>
</dbReference>
<comment type="similarity">
    <text evidence="1">Belongs to the membrane fusion protein (MFP) (TC 8.A.1) family.</text>
</comment>
<evidence type="ECO:0000259" key="4">
    <source>
        <dbReference type="Pfam" id="PF25917"/>
    </source>
</evidence>
<dbReference type="Pfam" id="PF25876">
    <property type="entry name" value="HH_MFP_RND"/>
    <property type="match status" value="1"/>
</dbReference>
<dbReference type="EnsemblBacteria" id="ABF41819">
    <property type="protein sequence ID" value="ABF41819"/>
    <property type="gene ID" value="Acid345_2818"/>
</dbReference>
<sequence length="376" mass="39398">MPKFPIISTALLAALGLAVLSACGRSAQGGAPQGFPAMHVQTQPALAQNVGDFTEYLATIKSRGSSILQPEVEGQITQIFVKSGQHVQPGQVLMEIDPRRQAATVSSQEANANSKRANLDWASKELERRKGLYAAGVISRQDLDQALTSYDAAKADLTAMDETVKQQKVQLHYFSVYAPTAGIVGDIPVRVGDRVTVATVLTTLDTGAGLEAYISVPAEKSADVKQGMPVTLATSDGKTVATTISFISPRVDPATQLLLVKANVPASSDFRNDQVIHARVIWKSVSRPTLPVTAVSRIGGATFAFVVGDNKGQAVAQQRSVQLGEIVGNSYTVLGGISPGDKVIVSSVNMLVDGMPIVPETASQNPAAPSAAGPQS</sequence>
<proteinExistence type="inferred from homology"/>
<gene>
    <name evidence="5" type="ordered locus">Acid345_2818</name>
</gene>
<keyword evidence="6" id="KW-1185">Reference proteome</keyword>
<dbReference type="AlphaFoldDB" id="Q1IMT1"/>
<dbReference type="PANTHER" id="PTHR30469:SF39">
    <property type="entry name" value="SLL0180 PROTEIN"/>
    <property type="match status" value="1"/>
</dbReference>
<name>Q1IMT1_KORVE</name>
<reference evidence="5 6" key="1">
    <citation type="journal article" date="2009" name="Appl. Environ. Microbiol.">
        <title>Three genomes from the phylum Acidobacteria provide insight into the lifestyles of these microorganisms in soils.</title>
        <authorList>
            <person name="Ward N.L."/>
            <person name="Challacombe J.F."/>
            <person name="Janssen P.H."/>
            <person name="Henrissat B."/>
            <person name="Coutinho P.M."/>
            <person name="Wu M."/>
            <person name="Xie G."/>
            <person name="Haft D.H."/>
            <person name="Sait M."/>
            <person name="Badger J."/>
            <person name="Barabote R.D."/>
            <person name="Bradley B."/>
            <person name="Brettin T.S."/>
            <person name="Brinkac L.M."/>
            <person name="Bruce D."/>
            <person name="Creasy T."/>
            <person name="Daugherty S.C."/>
            <person name="Davidsen T.M."/>
            <person name="DeBoy R.T."/>
            <person name="Detter J.C."/>
            <person name="Dodson R.J."/>
            <person name="Durkin A.S."/>
            <person name="Ganapathy A."/>
            <person name="Gwinn-Giglio M."/>
            <person name="Han C.S."/>
            <person name="Khouri H."/>
            <person name="Kiss H."/>
            <person name="Kothari S.P."/>
            <person name="Madupu R."/>
            <person name="Nelson K.E."/>
            <person name="Nelson W.C."/>
            <person name="Paulsen I."/>
            <person name="Penn K."/>
            <person name="Ren Q."/>
            <person name="Rosovitz M.J."/>
            <person name="Selengut J.D."/>
            <person name="Shrivastava S."/>
            <person name="Sullivan S.A."/>
            <person name="Tapia R."/>
            <person name="Thompson L.S."/>
            <person name="Watkins K.L."/>
            <person name="Yang Q."/>
            <person name="Yu C."/>
            <person name="Zafar N."/>
            <person name="Zhou L."/>
            <person name="Kuske C.R."/>
        </authorList>
    </citation>
    <scope>NUCLEOTIDE SEQUENCE [LARGE SCALE GENOMIC DNA]</scope>
    <source>
        <strain evidence="5 6">Ellin345</strain>
    </source>
</reference>
<dbReference type="InterPro" id="IPR058625">
    <property type="entry name" value="MdtA-like_BSH"/>
</dbReference>
<evidence type="ECO:0000256" key="1">
    <source>
        <dbReference type="ARBA" id="ARBA00009477"/>
    </source>
</evidence>
<dbReference type="eggNOG" id="COG0845">
    <property type="taxonomic scope" value="Bacteria"/>
</dbReference>
<dbReference type="EMBL" id="CP000360">
    <property type="protein sequence ID" value="ABF41819.1"/>
    <property type="molecule type" value="Genomic_DNA"/>
</dbReference>
<dbReference type="SUPFAM" id="SSF111369">
    <property type="entry name" value="HlyD-like secretion proteins"/>
    <property type="match status" value="1"/>
</dbReference>
<evidence type="ECO:0000259" key="3">
    <source>
        <dbReference type="Pfam" id="PF25876"/>
    </source>
</evidence>
<feature type="domain" description="Multidrug resistance protein MdtA-like alpha-helical hairpin" evidence="3">
    <location>
        <begin position="109"/>
        <end position="173"/>
    </location>
</feature>
<accession>Q1IMT1</accession>
<evidence type="ECO:0000256" key="2">
    <source>
        <dbReference type="SAM" id="SignalP"/>
    </source>
</evidence>
<evidence type="ECO:0000313" key="6">
    <source>
        <dbReference type="Proteomes" id="UP000002432"/>
    </source>
</evidence>
<dbReference type="NCBIfam" id="TIGR01730">
    <property type="entry name" value="RND_mfp"/>
    <property type="match status" value="1"/>
</dbReference>
<dbReference type="OrthoDB" id="5379451at2"/>
<feature type="chain" id="PRO_5004191728" evidence="2">
    <location>
        <begin position="28"/>
        <end position="376"/>
    </location>
</feature>
<dbReference type="Gene3D" id="2.40.50.100">
    <property type="match status" value="1"/>
</dbReference>
<dbReference type="GO" id="GO:0015562">
    <property type="term" value="F:efflux transmembrane transporter activity"/>
    <property type="evidence" value="ECO:0007669"/>
    <property type="project" value="TreeGrafter"/>
</dbReference>
<dbReference type="GO" id="GO:1990281">
    <property type="term" value="C:efflux pump complex"/>
    <property type="evidence" value="ECO:0007669"/>
    <property type="project" value="TreeGrafter"/>
</dbReference>
<dbReference type="Gene3D" id="2.40.420.20">
    <property type="match status" value="1"/>
</dbReference>
<dbReference type="Gene3D" id="1.10.287.470">
    <property type="entry name" value="Helix hairpin bin"/>
    <property type="match status" value="1"/>
</dbReference>
<dbReference type="HOGENOM" id="CLU_018816_1_2_0"/>
<dbReference type="Pfam" id="PF25917">
    <property type="entry name" value="BSH_RND"/>
    <property type="match status" value="1"/>
</dbReference>
<organism evidence="5 6">
    <name type="scientific">Koribacter versatilis (strain Ellin345)</name>
    <dbReference type="NCBI Taxonomy" id="204669"/>
    <lineage>
        <taxon>Bacteria</taxon>
        <taxon>Pseudomonadati</taxon>
        <taxon>Acidobacteriota</taxon>
        <taxon>Terriglobia</taxon>
        <taxon>Terriglobales</taxon>
        <taxon>Candidatus Korobacteraceae</taxon>
        <taxon>Candidatus Korobacter</taxon>
    </lineage>
</organism>
<dbReference type="InterPro" id="IPR006143">
    <property type="entry name" value="RND_pump_MFP"/>
</dbReference>
<evidence type="ECO:0000313" key="5">
    <source>
        <dbReference type="EMBL" id="ABF41819.1"/>
    </source>
</evidence>
<dbReference type="Proteomes" id="UP000002432">
    <property type="component" value="Chromosome"/>
</dbReference>
<feature type="signal peptide" evidence="2">
    <location>
        <begin position="1"/>
        <end position="27"/>
    </location>
</feature>